<dbReference type="InterPro" id="IPR000060">
    <property type="entry name" value="BCCT_transptr"/>
</dbReference>
<dbReference type="PANTHER" id="PTHR30047:SF7">
    <property type="entry name" value="HIGH-AFFINITY CHOLINE TRANSPORT PROTEIN"/>
    <property type="match status" value="1"/>
</dbReference>
<evidence type="ECO:0000256" key="3">
    <source>
        <dbReference type="ARBA" id="ARBA00022475"/>
    </source>
</evidence>
<evidence type="ECO:0000256" key="2">
    <source>
        <dbReference type="ARBA" id="ARBA00022448"/>
    </source>
</evidence>
<evidence type="ECO:0000256" key="4">
    <source>
        <dbReference type="ARBA" id="ARBA00022692"/>
    </source>
</evidence>
<name>A0A382GT11_9ZZZZ</name>
<protein>
    <recommendedName>
        <fullName evidence="9">Choline/carnitine/betaine transporter</fullName>
    </recommendedName>
</protein>
<evidence type="ECO:0000256" key="1">
    <source>
        <dbReference type="ARBA" id="ARBA00004651"/>
    </source>
</evidence>
<keyword evidence="6 7" id="KW-0472">Membrane</keyword>
<keyword evidence="4 7" id="KW-0812">Transmembrane</keyword>
<feature type="transmembrane region" description="Helical" evidence="7">
    <location>
        <begin position="17"/>
        <end position="36"/>
    </location>
</feature>
<gene>
    <name evidence="8" type="ORF">METZ01_LOCUS231084</name>
</gene>
<keyword evidence="2" id="KW-0813">Transport</keyword>
<keyword evidence="3" id="KW-1003">Cell membrane</keyword>
<evidence type="ECO:0008006" key="9">
    <source>
        <dbReference type="Google" id="ProtNLM"/>
    </source>
</evidence>
<dbReference type="EMBL" id="UINC01057266">
    <property type="protein sequence ID" value="SVB78230.1"/>
    <property type="molecule type" value="Genomic_DNA"/>
</dbReference>
<proteinExistence type="predicted"/>
<dbReference type="AlphaFoldDB" id="A0A382GT11"/>
<feature type="non-terminal residue" evidence="8">
    <location>
        <position position="191"/>
    </location>
</feature>
<organism evidence="8">
    <name type="scientific">marine metagenome</name>
    <dbReference type="NCBI Taxonomy" id="408172"/>
    <lineage>
        <taxon>unclassified sequences</taxon>
        <taxon>metagenomes</taxon>
        <taxon>ecological metagenomes</taxon>
    </lineage>
</organism>
<dbReference type="GO" id="GO:0005886">
    <property type="term" value="C:plasma membrane"/>
    <property type="evidence" value="ECO:0007669"/>
    <property type="project" value="UniProtKB-SubCell"/>
</dbReference>
<evidence type="ECO:0000256" key="6">
    <source>
        <dbReference type="ARBA" id="ARBA00023136"/>
    </source>
</evidence>
<evidence type="ECO:0000256" key="5">
    <source>
        <dbReference type="ARBA" id="ARBA00022989"/>
    </source>
</evidence>
<evidence type="ECO:0000313" key="8">
    <source>
        <dbReference type="EMBL" id="SVB78230.1"/>
    </source>
</evidence>
<keyword evidence="5 7" id="KW-1133">Transmembrane helix</keyword>
<feature type="transmembrane region" description="Helical" evidence="7">
    <location>
        <begin position="56"/>
        <end position="77"/>
    </location>
</feature>
<accession>A0A382GT11</accession>
<comment type="subcellular location">
    <subcellularLocation>
        <location evidence="1">Cell membrane</location>
        <topology evidence="1">Multi-pass membrane protein</topology>
    </subcellularLocation>
</comment>
<sequence>MGEIFKAIQSTIAHKAGWFYILSVNIFLGFSMYLIFSRYGKIRIGGADAQPEFSYWAWFSMLFSAGMGIGLVFYSVAEPIFHYISPPYGVGHSIESAKTAMLFTYFHWGFHAWGIYAIVALALAFFAYNRGLPLTIRSAFYPLLGEKIYGPIGNVIDITAAVATLFGLTTSLGLGVKQINAGLHHLFGIPE</sequence>
<dbReference type="PANTHER" id="PTHR30047">
    <property type="entry name" value="HIGH-AFFINITY CHOLINE TRANSPORT PROTEIN-RELATED"/>
    <property type="match status" value="1"/>
</dbReference>
<dbReference type="GO" id="GO:0022857">
    <property type="term" value="F:transmembrane transporter activity"/>
    <property type="evidence" value="ECO:0007669"/>
    <property type="project" value="InterPro"/>
</dbReference>
<reference evidence="8" key="1">
    <citation type="submission" date="2018-05" db="EMBL/GenBank/DDBJ databases">
        <authorList>
            <person name="Lanie J.A."/>
            <person name="Ng W.-L."/>
            <person name="Kazmierczak K.M."/>
            <person name="Andrzejewski T.M."/>
            <person name="Davidsen T.M."/>
            <person name="Wayne K.J."/>
            <person name="Tettelin H."/>
            <person name="Glass J.I."/>
            <person name="Rusch D."/>
            <person name="Podicherti R."/>
            <person name="Tsui H.-C.T."/>
            <person name="Winkler M.E."/>
        </authorList>
    </citation>
    <scope>NUCLEOTIDE SEQUENCE</scope>
</reference>
<dbReference type="Pfam" id="PF02028">
    <property type="entry name" value="BCCT"/>
    <property type="match status" value="1"/>
</dbReference>
<feature type="transmembrane region" description="Helical" evidence="7">
    <location>
        <begin position="108"/>
        <end position="128"/>
    </location>
</feature>
<evidence type="ECO:0000256" key="7">
    <source>
        <dbReference type="SAM" id="Phobius"/>
    </source>
</evidence>